<accession>A0A8J7J7M6</accession>
<evidence type="ECO:0000313" key="13">
    <source>
        <dbReference type="Proteomes" id="UP000619079"/>
    </source>
</evidence>
<keyword evidence="8 9" id="KW-0472">Membrane</keyword>
<comment type="similarity">
    <text evidence="2 9">Belongs to the membrane fusion protein (MFP) (TC 8.A.1) family.</text>
</comment>
<dbReference type="Gene3D" id="2.40.30.170">
    <property type="match status" value="1"/>
</dbReference>
<evidence type="ECO:0000256" key="6">
    <source>
        <dbReference type="ARBA" id="ARBA00022692"/>
    </source>
</evidence>
<evidence type="ECO:0000256" key="3">
    <source>
        <dbReference type="ARBA" id="ARBA00022448"/>
    </source>
</evidence>
<evidence type="ECO:0000256" key="1">
    <source>
        <dbReference type="ARBA" id="ARBA00004377"/>
    </source>
</evidence>
<reference evidence="12" key="1">
    <citation type="submission" date="2020-12" db="EMBL/GenBank/DDBJ databases">
        <title>Sedimentitalea sp. nov., isolated from sand in Incheon.</title>
        <authorList>
            <person name="Kim W."/>
        </authorList>
    </citation>
    <scope>NUCLEOTIDE SEQUENCE</scope>
    <source>
        <strain evidence="12">CAU 1593</strain>
    </source>
</reference>
<proteinExistence type="inferred from homology"/>
<evidence type="ECO:0000256" key="9">
    <source>
        <dbReference type="RuleBase" id="RU365093"/>
    </source>
</evidence>
<dbReference type="InterPro" id="IPR058982">
    <property type="entry name" value="Beta-barrel_AprE"/>
</dbReference>
<evidence type="ECO:0000256" key="4">
    <source>
        <dbReference type="ARBA" id="ARBA00022475"/>
    </source>
</evidence>
<evidence type="ECO:0000256" key="2">
    <source>
        <dbReference type="ARBA" id="ARBA00009477"/>
    </source>
</evidence>
<dbReference type="InterPro" id="IPR010129">
    <property type="entry name" value="T1SS_HlyD"/>
</dbReference>
<dbReference type="PRINTS" id="PR01490">
    <property type="entry name" value="RTXTOXIND"/>
</dbReference>
<feature type="domain" description="AprE-like beta-barrel" evidence="11">
    <location>
        <begin position="326"/>
        <end position="416"/>
    </location>
</feature>
<dbReference type="SUPFAM" id="SSF111369">
    <property type="entry name" value="HlyD-like secretion proteins"/>
    <property type="match status" value="1"/>
</dbReference>
<dbReference type="PANTHER" id="PTHR30386">
    <property type="entry name" value="MEMBRANE FUSION SUBUNIT OF EMRAB-TOLC MULTIDRUG EFFLUX PUMP"/>
    <property type="match status" value="1"/>
</dbReference>
<evidence type="ECO:0000256" key="5">
    <source>
        <dbReference type="ARBA" id="ARBA00022519"/>
    </source>
</evidence>
<feature type="transmembrane region" description="Helical" evidence="9">
    <location>
        <begin position="29"/>
        <end position="46"/>
    </location>
</feature>
<keyword evidence="7 9" id="KW-1133">Transmembrane helix</keyword>
<name>A0A8J7J7M6_9RHOB</name>
<keyword evidence="3 9" id="KW-0813">Transport</keyword>
<evidence type="ECO:0000256" key="8">
    <source>
        <dbReference type="ARBA" id="ARBA00023136"/>
    </source>
</evidence>
<dbReference type="RefSeq" id="WP_199024950.1">
    <property type="nucleotide sequence ID" value="NZ_JAELVR010000007.1"/>
</dbReference>
<sequence length="439" mass="48116">MSAQDWELRDFVSGREAAGLRRSGTGTTLFLLLIVLLIFVAVIWAAQARIEEIARADGRVVPSGQARTVESLEGGIIREILVREGDAVDAGQVLARIDDTGSAASLGELRAQEQALQARSLRLEAEMEGRDTVDFTAVGIDATSPLALRETAIFDSRVASYFGQRAVLEAQARQRQLEINELDTGIERIAEGLVLLEEEIALKSDSGVIPRAQILPLERELSTKRQEQDSLIGRRDRARAALTEAEARLTEAELQRRAEISVERSDTLNQLSIIAESLKGASDVVSRTALRAPVNGVVSMLNVHTVGAVISPGEEVLRIVPLDDRLQVEARVRPEDVAFIRPDLPASVKLTSFDFTVYGALDGRVVRIGADAEQDEATGQIYFPIIVETETNSLTHGGEVHEIRPGMVASVDIRTGERTVLDYLLKPFRKARLEAMRER</sequence>
<dbReference type="Gene3D" id="2.40.50.100">
    <property type="match status" value="1"/>
</dbReference>
<feature type="domain" description="AprE-like long alpha-helical hairpin" evidence="10">
    <location>
        <begin position="103"/>
        <end position="284"/>
    </location>
</feature>
<dbReference type="SUPFAM" id="SSF51230">
    <property type="entry name" value="Single hybrid motif"/>
    <property type="match status" value="1"/>
</dbReference>
<dbReference type="PROSITE" id="PS00543">
    <property type="entry name" value="HLYD_FAMILY"/>
    <property type="match status" value="1"/>
</dbReference>
<protein>
    <recommendedName>
        <fullName evidence="9">Membrane fusion protein (MFP) family protein</fullName>
    </recommendedName>
</protein>
<dbReference type="InterPro" id="IPR006144">
    <property type="entry name" value="Secretion_HlyD_CS"/>
</dbReference>
<gene>
    <name evidence="12" type="ORF">JF290_11070</name>
</gene>
<keyword evidence="6 9" id="KW-0812">Transmembrane</keyword>
<keyword evidence="13" id="KW-1185">Reference proteome</keyword>
<dbReference type="Pfam" id="PF26002">
    <property type="entry name" value="Beta-barrel_AprE"/>
    <property type="match status" value="1"/>
</dbReference>
<dbReference type="NCBIfam" id="TIGR01843">
    <property type="entry name" value="type_I_hlyD"/>
    <property type="match status" value="1"/>
</dbReference>
<evidence type="ECO:0000259" key="11">
    <source>
        <dbReference type="Pfam" id="PF26002"/>
    </source>
</evidence>
<keyword evidence="4 9" id="KW-1003">Cell membrane</keyword>
<dbReference type="InterPro" id="IPR050739">
    <property type="entry name" value="MFP"/>
</dbReference>
<dbReference type="PANTHER" id="PTHR30386:SF26">
    <property type="entry name" value="TRANSPORT PROTEIN COMB"/>
    <property type="match status" value="1"/>
</dbReference>
<evidence type="ECO:0000313" key="12">
    <source>
        <dbReference type="EMBL" id="MBJ6372067.1"/>
    </source>
</evidence>
<dbReference type="Pfam" id="PF25994">
    <property type="entry name" value="HH_AprE"/>
    <property type="match status" value="1"/>
</dbReference>
<keyword evidence="5 9" id="KW-0997">Cell inner membrane</keyword>
<dbReference type="GO" id="GO:0005886">
    <property type="term" value="C:plasma membrane"/>
    <property type="evidence" value="ECO:0007669"/>
    <property type="project" value="UniProtKB-SubCell"/>
</dbReference>
<comment type="subcellular location">
    <subcellularLocation>
        <location evidence="1 9">Cell inner membrane</location>
        <topology evidence="1 9">Single-pass membrane protein</topology>
    </subcellularLocation>
</comment>
<dbReference type="Proteomes" id="UP000619079">
    <property type="component" value="Unassembled WGS sequence"/>
</dbReference>
<organism evidence="12 13">
    <name type="scientific">Sedimentitalea arenosa</name>
    <dbReference type="NCBI Taxonomy" id="2798803"/>
    <lineage>
        <taxon>Bacteria</taxon>
        <taxon>Pseudomonadati</taxon>
        <taxon>Pseudomonadota</taxon>
        <taxon>Alphaproteobacteria</taxon>
        <taxon>Rhodobacterales</taxon>
        <taxon>Paracoccaceae</taxon>
        <taxon>Sedimentitalea</taxon>
    </lineage>
</organism>
<comment type="caution">
    <text evidence="12">The sequence shown here is derived from an EMBL/GenBank/DDBJ whole genome shotgun (WGS) entry which is preliminary data.</text>
</comment>
<evidence type="ECO:0000259" key="10">
    <source>
        <dbReference type="Pfam" id="PF25994"/>
    </source>
</evidence>
<evidence type="ECO:0000256" key="7">
    <source>
        <dbReference type="ARBA" id="ARBA00022989"/>
    </source>
</evidence>
<dbReference type="InterPro" id="IPR058781">
    <property type="entry name" value="HH_AprE-like"/>
</dbReference>
<dbReference type="AlphaFoldDB" id="A0A8J7J7M6"/>
<dbReference type="GO" id="GO:0009306">
    <property type="term" value="P:protein secretion"/>
    <property type="evidence" value="ECO:0007669"/>
    <property type="project" value="InterPro"/>
</dbReference>
<dbReference type="InterPro" id="IPR011053">
    <property type="entry name" value="Single_hybrid_motif"/>
</dbReference>
<dbReference type="EMBL" id="JAELVR010000007">
    <property type="protein sequence ID" value="MBJ6372067.1"/>
    <property type="molecule type" value="Genomic_DNA"/>
</dbReference>